<organism evidence="3 4">
    <name type="scientific">Kwoniella shivajii</name>
    <dbReference type="NCBI Taxonomy" id="564305"/>
    <lineage>
        <taxon>Eukaryota</taxon>
        <taxon>Fungi</taxon>
        <taxon>Dikarya</taxon>
        <taxon>Basidiomycota</taxon>
        <taxon>Agaricomycotina</taxon>
        <taxon>Tremellomycetes</taxon>
        <taxon>Tremellales</taxon>
        <taxon>Cryptococcaceae</taxon>
        <taxon>Kwoniella</taxon>
    </lineage>
</organism>
<accession>A0ABZ1CVW6</accession>
<feature type="transmembrane region" description="Helical" evidence="2">
    <location>
        <begin position="29"/>
        <end position="51"/>
    </location>
</feature>
<feature type="compositionally biased region" description="Basic and acidic residues" evidence="1">
    <location>
        <begin position="180"/>
        <end position="189"/>
    </location>
</feature>
<keyword evidence="2" id="KW-0472">Membrane</keyword>
<dbReference type="Pfam" id="PF10032">
    <property type="entry name" value="Pho88"/>
    <property type="match status" value="1"/>
</dbReference>
<evidence type="ECO:0000256" key="1">
    <source>
        <dbReference type="SAM" id="MobiDB-lite"/>
    </source>
</evidence>
<protein>
    <recommendedName>
        <fullName evidence="5">Inorganic phosphate transporter pho88</fullName>
    </recommendedName>
</protein>
<dbReference type="Proteomes" id="UP001329825">
    <property type="component" value="Chromosome 3"/>
</dbReference>
<dbReference type="PANTHER" id="PTHR28112">
    <property type="entry name" value="SRP-INDEPENDENT TARGETING PROTEIN 3"/>
    <property type="match status" value="1"/>
</dbReference>
<dbReference type="InterPro" id="IPR012098">
    <property type="entry name" value="SND3_fun"/>
</dbReference>
<dbReference type="PIRSF" id="PIRSF008756">
    <property type="entry name" value="P_tr_PHO88"/>
    <property type="match status" value="1"/>
</dbReference>
<evidence type="ECO:0008006" key="5">
    <source>
        <dbReference type="Google" id="ProtNLM"/>
    </source>
</evidence>
<name>A0ABZ1CVW6_9TREE</name>
<reference evidence="3 4" key="1">
    <citation type="submission" date="2024-01" db="EMBL/GenBank/DDBJ databases">
        <title>Comparative genomics of Cryptococcus and Kwoniella reveals pathogenesis evolution and contrasting modes of karyotype evolution via chromosome fusion or intercentromeric recombination.</title>
        <authorList>
            <person name="Coelho M.A."/>
            <person name="David-Palma M."/>
            <person name="Shea T."/>
            <person name="Bowers K."/>
            <person name="McGinley-Smith S."/>
            <person name="Mohammad A.W."/>
            <person name="Gnirke A."/>
            <person name="Yurkov A.M."/>
            <person name="Nowrousian M."/>
            <person name="Sun S."/>
            <person name="Cuomo C.A."/>
            <person name="Heitman J."/>
        </authorList>
    </citation>
    <scope>NUCLEOTIDE SEQUENCE [LARGE SCALE GENOMIC DNA]</scope>
    <source>
        <strain evidence="3">CBS 11374</strain>
    </source>
</reference>
<keyword evidence="4" id="KW-1185">Reference proteome</keyword>
<dbReference type="RefSeq" id="XP_062790642.1">
    <property type="nucleotide sequence ID" value="XM_062934591.1"/>
</dbReference>
<dbReference type="GeneID" id="87954984"/>
<dbReference type="EMBL" id="CP141883">
    <property type="protein sequence ID" value="WRT65902.1"/>
    <property type="molecule type" value="Genomic_DNA"/>
</dbReference>
<keyword evidence="2" id="KW-1133">Transmembrane helix</keyword>
<sequence>MNNPAISNLVISLGAMQVARKIPMDDPKIINYLRIGYVASQVISLAIYYFITLKIRRKNDLTVLKYVNPAPPMNPDAKPELVQTTVKDYDLAEVGKAIKSLLSLAFMAFLHGYLKYTQPLFIQGLMGLKSTLESNPAKLHIFGKKAEGDLARPFKAGGGLLESLTGKASGPQTDAASIKAAEKAGGKSE</sequence>
<gene>
    <name evidence="3" type="ORF">IL334_002853</name>
</gene>
<dbReference type="PANTHER" id="PTHR28112:SF1">
    <property type="entry name" value="SRP-INDEPENDENT TARGETING PROTEIN 3"/>
    <property type="match status" value="1"/>
</dbReference>
<evidence type="ECO:0000256" key="2">
    <source>
        <dbReference type="SAM" id="Phobius"/>
    </source>
</evidence>
<feature type="region of interest" description="Disordered" evidence="1">
    <location>
        <begin position="163"/>
        <end position="189"/>
    </location>
</feature>
<evidence type="ECO:0000313" key="3">
    <source>
        <dbReference type="EMBL" id="WRT65902.1"/>
    </source>
</evidence>
<evidence type="ECO:0000313" key="4">
    <source>
        <dbReference type="Proteomes" id="UP001329825"/>
    </source>
</evidence>
<proteinExistence type="predicted"/>
<keyword evidence="2" id="KW-0812">Transmembrane</keyword>